<organism evidence="8 9">
    <name type="scientific">Salinivirga cyanobacteriivorans</name>
    <dbReference type="NCBI Taxonomy" id="1307839"/>
    <lineage>
        <taxon>Bacteria</taxon>
        <taxon>Pseudomonadati</taxon>
        <taxon>Bacteroidota</taxon>
        <taxon>Bacteroidia</taxon>
        <taxon>Bacteroidales</taxon>
        <taxon>Salinivirgaceae</taxon>
        <taxon>Salinivirga</taxon>
    </lineage>
</organism>
<evidence type="ECO:0000256" key="3">
    <source>
        <dbReference type="ARBA" id="ARBA00022679"/>
    </source>
</evidence>
<dbReference type="RefSeq" id="WP_057953527.1">
    <property type="nucleotide sequence ID" value="NZ_CP013118.1"/>
</dbReference>
<dbReference type="NCBIfam" id="TIGR03534">
    <property type="entry name" value="RF_mod_PrmC"/>
    <property type="match status" value="1"/>
</dbReference>
<reference evidence="8 9" key="1">
    <citation type="submission" date="2015-11" db="EMBL/GenBank/DDBJ databases">
        <title>Description and complete genome sequence of a novel strain predominating in hypersaline microbial mats and representing a new family of the Bacteriodetes phylum.</title>
        <authorList>
            <person name="Spring S."/>
            <person name="Bunk B."/>
            <person name="Sproer C."/>
            <person name="Klenk H.-P."/>
        </authorList>
    </citation>
    <scope>NUCLEOTIDE SEQUENCE [LARGE SCALE GENOMIC DNA]</scope>
    <source>
        <strain evidence="8 9">L21-Spi-D4</strain>
    </source>
</reference>
<dbReference type="Gene3D" id="1.10.8.10">
    <property type="entry name" value="DNA helicase RuvA subunit, C-terminal domain"/>
    <property type="match status" value="1"/>
</dbReference>
<dbReference type="OrthoDB" id="9800643at2"/>
<evidence type="ECO:0000256" key="2">
    <source>
        <dbReference type="ARBA" id="ARBA00022603"/>
    </source>
</evidence>
<keyword evidence="4" id="KW-0949">S-adenosyl-L-methionine</keyword>
<dbReference type="AlphaFoldDB" id="A0A0S2I1C8"/>
<dbReference type="InterPro" id="IPR004556">
    <property type="entry name" value="HemK-like"/>
</dbReference>
<gene>
    <name evidence="8" type="primary">prmC</name>
    <name evidence="8" type="ORF">L21SP5_02505</name>
</gene>
<dbReference type="PANTHER" id="PTHR18895">
    <property type="entry name" value="HEMK METHYLTRANSFERASE"/>
    <property type="match status" value="1"/>
</dbReference>
<dbReference type="CDD" id="cd02440">
    <property type="entry name" value="AdoMet_MTases"/>
    <property type="match status" value="1"/>
</dbReference>
<dbReference type="GO" id="GO:0003676">
    <property type="term" value="F:nucleic acid binding"/>
    <property type="evidence" value="ECO:0007669"/>
    <property type="project" value="InterPro"/>
</dbReference>
<dbReference type="Pfam" id="PF17827">
    <property type="entry name" value="PrmC_N"/>
    <property type="match status" value="1"/>
</dbReference>
<dbReference type="InterPro" id="IPR040758">
    <property type="entry name" value="PrmC_N"/>
</dbReference>
<evidence type="ECO:0000313" key="8">
    <source>
        <dbReference type="EMBL" id="ALO16129.1"/>
    </source>
</evidence>
<dbReference type="Pfam" id="PF05175">
    <property type="entry name" value="MTS"/>
    <property type="match status" value="1"/>
</dbReference>
<feature type="domain" description="Methyltransferase small" evidence="6">
    <location>
        <begin position="111"/>
        <end position="195"/>
    </location>
</feature>
<keyword evidence="3 8" id="KW-0808">Transferase</keyword>
<name>A0A0S2I1C8_9BACT</name>
<dbReference type="PATRIC" id="fig|1307839.3.peg.2631"/>
<sequence>MTYQSLLKTFRAALAGTYETSEIDSLFFVALEHVTGMSRTDFYLNTSKELENKQHARFKEILERLKTGEPVQYILNEAWFLERKFYVDHNVLIPRSETEEIIDIVKQYAPNARSILDIGTGSGCIAISLNLAMPANVWAMDYDAQILKIAKRNAEFNEAGVEFFRDNILNPMKNWEKPFDVIVSNPPYVKASEKDLMQKNVLDYEPDIALFVKDSNALQFYKAIKKYAKKNLSATGVIIMEINESLGTETKSLFEGAYRAVKVIKDIHNKDRFVIATHDQS</sequence>
<evidence type="ECO:0000259" key="7">
    <source>
        <dbReference type="Pfam" id="PF17827"/>
    </source>
</evidence>
<feature type="domain" description="Release factor glutamine methyltransferase N-terminal" evidence="7">
    <location>
        <begin position="6"/>
        <end position="75"/>
    </location>
</feature>
<keyword evidence="9" id="KW-1185">Reference proteome</keyword>
<proteinExistence type="predicted"/>
<evidence type="ECO:0000256" key="4">
    <source>
        <dbReference type="ARBA" id="ARBA00022691"/>
    </source>
</evidence>
<accession>A0A0S2I1C8</accession>
<comment type="catalytic activity">
    <reaction evidence="5">
        <text>L-glutaminyl-[peptide chain release factor] + S-adenosyl-L-methionine = N(5)-methyl-L-glutaminyl-[peptide chain release factor] + S-adenosyl-L-homocysteine + H(+)</text>
        <dbReference type="Rhea" id="RHEA:42896"/>
        <dbReference type="Rhea" id="RHEA-COMP:10271"/>
        <dbReference type="Rhea" id="RHEA-COMP:10272"/>
        <dbReference type="ChEBI" id="CHEBI:15378"/>
        <dbReference type="ChEBI" id="CHEBI:30011"/>
        <dbReference type="ChEBI" id="CHEBI:57856"/>
        <dbReference type="ChEBI" id="CHEBI:59789"/>
        <dbReference type="ChEBI" id="CHEBI:61891"/>
        <dbReference type="EC" id="2.1.1.297"/>
    </reaction>
</comment>
<dbReference type="InterPro" id="IPR050320">
    <property type="entry name" value="N5-glutamine_MTase"/>
</dbReference>
<dbReference type="Proteomes" id="UP000064893">
    <property type="component" value="Chromosome"/>
</dbReference>
<evidence type="ECO:0000313" key="9">
    <source>
        <dbReference type="Proteomes" id="UP000064893"/>
    </source>
</evidence>
<dbReference type="SUPFAM" id="SSF53335">
    <property type="entry name" value="S-adenosyl-L-methionine-dependent methyltransferases"/>
    <property type="match status" value="1"/>
</dbReference>
<dbReference type="GO" id="GO:0032259">
    <property type="term" value="P:methylation"/>
    <property type="evidence" value="ECO:0007669"/>
    <property type="project" value="UniProtKB-KW"/>
</dbReference>
<dbReference type="InterPro" id="IPR002052">
    <property type="entry name" value="DNA_methylase_N6_adenine_CS"/>
</dbReference>
<dbReference type="InterPro" id="IPR019874">
    <property type="entry name" value="RF_methyltr_PrmC"/>
</dbReference>
<dbReference type="EC" id="2.1.1.297" evidence="1"/>
<evidence type="ECO:0000256" key="5">
    <source>
        <dbReference type="ARBA" id="ARBA00048391"/>
    </source>
</evidence>
<dbReference type="PROSITE" id="PS00092">
    <property type="entry name" value="N6_MTASE"/>
    <property type="match status" value="1"/>
</dbReference>
<protein>
    <recommendedName>
        <fullName evidence="1">peptide chain release factor N(5)-glutamine methyltransferase</fullName>
        <ecNumber evidence="1">2.1.1.297</ecNumber>
    </recommendedName>
</protein>
<dbReference type="GO" id="GO:0102559">
    <property type="term" value="F:peptide chain release factor N(5)-glutamine methyltransferase activity"/>
    <property type="evidence" value="ECO:0007669"/>
    <property type="project" value="UniProtKB-EC"/>
</dbReference>
<evidence type="ECO:0000259" key="6">
    <source>
        <dbReference type="Pfam" id="PF05175"/>
    </source>
</evidence>
<dbReference type="KEGG" id="blq:L21SP5_02505"/>
<dbReference type="PANTHER" id="PTHR18895:SF74">
    <property type="entry name" value="MTRF1L RELEASE FACTOR GLUTAMINE METHYLTRANSFERASE"/>
    <property type="match status" value="1"/>
</dbReference>
<dbReference type="STRING" id="1307839.L21SP5_02505"/>
<keyword evidence="2 8" id="KW-0489">Methyltransferase</keyword>
<dbReference type="NCBIfam" id="TIGR00536">
    <property type="entry name" value="hemK_fam"/>
    <property type="match status" value="1"/>
</dbReference>
<evidence type="ECO:0000256" key="1">
    <source>
        <dbReference type="ARBA" id="ARBA00012771"/>
    </source>
</evidence>
<dbReference type="InterPro" id="IPR007848">
    <property type="entry name" value="Small_mtfrase_dom"/>
</dbReference>
<dbReference type="EMBL" id="CP013118">
    <property type="protein sequence ID" value="ALO16129.1"/>
    <property type="molecule type" value="Genomic_DNA"/>
</dbReference>
<dbReference type="InterPro" id="IPR029063">
    <property type="entry name" value="SAM-dependent_MTases_sf"/>
</dbReference>
<dbReference type="Gene3D" id="3.40.50.150">
    <property type="entry name" value="Vaccinia Virus protein VP39"/>
    <property type="match status" value="1"/>
</dbReference>